<evidence type="ECO:0000313" key="1">
    <source>
        <dbReference type="EMBL" id="GJD59447.1"/>
    </source>
</evidence>
<accession>A0A564G728</accession>
<organism evidence="2 3">
    <name type="scientific">Methylobacterium dankookense</name>
    <dbReference type="NCBI Taxonomy" id="560405"/>
    <lineage>
        <taxon>Bacteria</taxon>
        <taxon>Pseudomonadati</taxon>
        <taxon>Pseudomonadota</taxon>
        <taxon>Alphaproteobacteria</taxon>
        <taxon>Hyphomicrobiales</taxon>
        <taxon>Methylobacteriaceae</taxon>
        <taxon>Methylobacterium</taxon>
    </lineage>
</organism>
<keyword evidence="4" id="KW-1185">Reference proteome</keyword>
<protein>
    <submittedName>
        <fullName evidence="2">Uncharacterized protein</fullName>
    </submittedName>
</protein>
<dbReference type="EMBL" id="CABFVH010000071">
    <property type="protein sequence ID" value="VUF15814.1"/>
    <property type="molecule type" value="Genomic_DNA"/>
</dbReference>
<dbReference type="EMBL" id="BPQI01000214">
    <property type="protein sequence ID" value="GJD59447.1"/>
    <property type="molecule type" value="Genomic_DNA"/>
</dbReference>
<evidence type="ECO:0000313" key="3">
    <source>
        <dbReference type="Proteomes" id="UP000401717"/>
    </source>
</evidence>
<reference evidence="1" key="3">
    <citation type="submission" date="2021-08" db="EMBL/GenBank/DDBJ databases">
        <authorList>
            <person name="Tani A."/>
            <person name="Ola A."/>
            <person name="Ogura Y."/>
            <person name="Katsura K."/>
            <person name="Hayashi T."/>
        </authorList>
    </citation>
    <scope>NUCLEOTIDE SEQUENCE</scope>
    <source>
        <strain evidence="1">DSM 22415</strain>
    </source>
</reference>
<dbReference type="AlphaFoldDB" id="A0A564G728"/>
<dbReference type="Proteomes" id="UP000401717">
    <property type="component" value="Unassembled WGS sequence"/>
</dbReference>
<reference evidence="2 3" key="1">
    <citation type="submission" date="2019-06" db="EMBL/GenBank/DDBJ databases">
        <authorList>
            <person name="Rodrigo-Torres L."/>
            <person name="Arahal R. D."/>
            <person name="Lucena T."/>
        </authorList>
    </citation>
    <scope>NUCLEOTIDE SEQUENCE [LARGE SCALE GENOMIC DNA]</scope>
    <source>
        <strain evidence="2 3">SW08-7</strain>
    </source>
</reference>
<name>A0A564G728_9HYPH</name>
<gene>
    <name evidence="1" type="ORF">IFDJLNFL_5375</name>
    <name evidence="2" type="ORF">MTDSW087_05562</name>
</gene>
<dbReference type="Proteomes" id="UP001055303">
    <property type="component" value="Unassembled WGS sequence"/>
</dbReference>
<evidence type="ECO:0000313" key="2">
    <source>
        <dbReference type="EMBL" id="VUF15814.1"/>
    </source>
</evidence>
<reference evidence="1" key="2">
    <citation type="journal article" date="2021" name="Front. Microbiol.">
        <title>Comprehensive Comparative Genomics and Phenotyping of Methylobacterium Species.</title>
        <authorList>
            <person name="Alessa O."/>
            <person name="Ogura Y."/>
            <person name="Fujitani Y."/>
            <person name="Takami H."/>
            <person name="Hayashi T."/>
            <person name="Sahin N."/>
            <person name="Tani A."/>
        </authorList>
    </citation>
    <scope>NUCLEOTIDE SEQUENCE</scope>
    <source>
        <strain evidence="1">DSM 22415</strain>
    </source>
</reference>
<sequence length="49" mass="5723">MARMTYRTKDRHGTHYFRRAISADLRPFMPAPRTGKANWIKSLGTKEVT</sequence>
<evidence type="ECO:0000313" key="4">
    <source>
        <dbReference type="Proteomes" id="UP001055303"/>
    </source>
</evidence>
<proteinExistence type="predicted"/>